<evidence type="ECO:0000313" key="2">
    <source>
        <dbReference type="Proteomes" id="UP001302349"/>
    </source>
</evidence>
<sequence length="177" mass="20132">MRKHFLSSAGILLIFWMLFAACTKEQETIYSVPDELQSFVDTLVSKAAQRGVRLELSNNLIIEYGLNTEGILCGSCVFVGKQLKIEINQQNKCWSDKITQEALMLHMLGHCALRRIDHDDALLPNGDAKSLMNGEFIDQYACIFDLSGENNCNNLYKRDYYLDELFDPDTPAPDWAK</sequence>
<protein>
    <submittedName>
        <fullName evidence="1">Uncharacterized protein</fullName>
    </submittedName>
</protein>
<gene>
    <name evidence="1" type="ORF">RT717_15710</name>
</gene>
<proteinExistence type="predicted"/>
<organism evidence="1 2">
    <name type="scientific">Imperialibacter roseus</name>
    <dbReference type="NCBI Taxonomy" id="1324217"/>
    <lineage>
        <taxon>Bacteria</taxon>
        <taxon>Pseudomonadati</taxon>
        <taxon>Bacteroidota</taxon>
        <taxon>Cytophagia</taxon>
        <taxon>Cytophagales</taxon>
        <taxon>Flammeovirgaceae</taxon>
        <taxon>Imperialibacter</taxon>
    </lineage>
</organism>
<name>A0ABZ0IJ34_9BACT</name>
<dbReference type="EMBL" id="CP136051">
    <property type="protein sequence ID" value="WOK04527.1"/>
    <property type="molecule type" value="Genomic_DNA"/>
</dbReference>
<keyword evidence="2" id="KW-1185">Reference proteome</keyword>
<dbReference type="RefSeq" id="WP_317487337.1">
    <property type="nucleotide sequence ID" value="NZ_CP136051.1"/>
</dbReference>
<evidence type="ECO:0000313" key="1">
    <source>
        <dbReference type="EMBL" id="WOK04527.1"/>
    </source>
</evidence>
<reference evidence="1 2" key="1">
    <citation type="journal article" date="2023" name="Microbiol. Resour. Announc.">
        <title>Complete Genome Sequence of Imperialibacter roseus strain P4T.</title>
        <authorList>
            <person name="Tizabi D.R."/>
            <person name="Bachvaroff T."/>
            <person name="Hill R.T."/>
        </authorList>
    </citation>
    <scope>NUCLEOTIDE SEQUENCE [LARGE SCALE GENOMIC DNA]</scope>
    <source>
        <strain evidence="1 2">P4T</strain>
    </source>
</reference>
<dbReference type="PROSITE" id="PS51257">
    <property type="entry name" value="PROKAR_LIPOPROTEIN"/>
    <property type="match status" value="1"/>
</dbReference>
<accession>A0ABZ0IJ34</accession>
<dbReference type="Proteomes" id="UP001302349">
    <property type="component" value="Chromosome"/>
</dbReference>